<keyword evidence="2" id="KW-1185">Reference proteome</keyword>
<dbReference type="Proteomes" id="UP000184092">
    <property type="component" value="Unassembled WGS sequence"/>
</dbReference>
<protein>
    <submittedName>
        <fullName evidence="1">Uncharacterized protein</fullName>
    </submittedName>
</protein>
<sequence length="54" mass="6312">MISGNFKKHSITSTKVCIGADIDIFLYNTTSLLLFKENDFAEYQRRCLIFPFNF</sequence>
<accession>A0A1M7K3S9</accession>
<name>A0A1M7K3S9_9FLAO</name>
<reference evidence="2" key="1">
    <citation type="submission" date="2016-11" db="EMBL/GenBank/DDBJ databases">
        <authorList>
            <person name="Varghese N."/>
            <person name="Submissions S."/>
        </authorList>
    </citation>
    <scope>NUCLEOTIDE SEQUENCE [LARGE SCALE GENOMIC DNA]</scope>
    <source>
        <strain evidence="2">CGMCC 1.2749</strain>
    </source>
</reference>
<evidence type="ECO:0000313" key="1">
    <source>
        <dbReference type="EMBL" id="SHM59908.1"/>
    </source>
</evidence>
<proteinExistence type="predicted"/>
<dbReference type="EMBL" id="FRCL01000005">
    <property type="protein sequence ID" value="SHM59908.1"/>
    <property type="molecule type" value="Genomic_DNA"/>
</dbReference>
<gene>
    <name evidence="1" type="ORF">SAMN05216269_105177</name>
</gene>
<dbReference type="STRING" id="178356.SAMN05216269_105177"/>
<evidence type="ECO:0000313" key="2">
    <source>
        <dbReference type="Proteomes" id="UP000184092"/>
    </source>
</evidence>
<dbReference type="AlphaFoldDB" id="A0A1M7K3S9"/>
<organism evidence="1 2">
    <name type="scientific">Flavobacterium xinjiangense</name>
    <dbReference type="NCBI Taxonomy" id="178356"/>
    <lineage>
        <taxon>Bacteria</taxon>
        <taxon>Pseudomonadati</taxon>
        <taxon>Bacteroidota</taxon>
        <taxon>Flavobacteriia</taxon>
        <taxon>Flavobacteriales</taxon>
        <taxon>Flavobacteriaceae</taxon>
        <taxon>Flavobacterium</taxon>
    </lineage>
</organism>